<feature type="compositionally biased region" description="Polar residues" evidence="4">
    <location>
        <begin position="14"/>
        <end position="24"/>
    </location>
</feature>
<evidence type="ECO:0000256" key="1">
    <source>
        <dbReference type="ARBA" id="ARBA00022950"/>
    </source>
</evidence>
<organism evidence="5 6">
    <name type="scientific">Haloarcula californiae tailed virus 2</name>
    <dbReference type="NCBI Taxonomy" id="1273747"/>
    <lineage>
        <taxon>Viruses</taxon>
        <taxon>Duplodnaviria</taxon>
        <taxon>Heunggongvirae</taxon>
        <taxon>Uroviricota</taxon>
        <taxon>Caudoviricetes</taxon>
        <taxon>Saparoviridae</taxon>
        <taxon>Samsavirus</taxon>
        <taxon>Samsavirus crystalli</taxon>
        <taxon>Samsavirus HCTV2</taxon>
    </lineage>
</organism>
<evidence type="ECO:0000256" key="3">
    <source>
        <dbReference type="ARBA" id="ARBA00023219"/>
    </source>
</evidence>
<dbReference type="Proteomes" id="UP000204143">
    <property type="component" value="Segment"/>
</dbReference>
<evidence type="ECO:0000256" key="4">
    <source>
        <dbReference type="SAM" id="MobiDB-lite"/>
    </source>
</evidence>
<proteinExistence type="predicted"/>
<evidence type="ECO:0000313" key="6">
    <source>
        <dbReference type="Proteomes" id="UP000204143"/>
    </source>
</evidence>
<reference evidence="5 6" key="1">
    <citation type="submission" date="2012-12" db="EMBL/GenBank/DDBJ databases">
        <authorList>
            <person name="Sencilo A."/>
            <person name="Jacobs-Sera D."/>
            <person name="Russell D.A."/>
            <person name="Ko C."/>
            <person name="Bowman C.A."/>
            <person name="Atanasova N."/>
            <person name="Osterlund E."/>
            <person name="Oksanen H.M."/>
            <person name="Bamford D.H."/>
            <person name="Hatfull G.F."/>
            <person name="Roine E."/>
            <person name="Hendrix R.W."/>
        </authorList>
    </citation>
    <scope>NUCLEOTIDE SEQUENCE [LARGE SCALE GENOMIC DNA]</scope>
</reference>
<keyword evidence="2" id="KW-1162">Viral penetration into host cytoplasm</keyword>
<keyword evidence="2" id="KW-1160">Virus entry into host cell</keyword>
<gene>
    <name evidence="5" type="primary">23</name>
    <name evidence="5" type="ORF">HCTV2_23</name>
</gene>
<feature type="compositionally biased region" description="Basic and acidic residues" evidence="4">
    <location>
        <begin position="37"/>
        <end position="84"/>
    </location>
</feature>
<evidence type="ECO:0000256" key="2">
    <source>
        <dbReference type="ARBA" id="ARBA00023009"/>
    </source>
</evidence>
<name>R4TM49_9CAUD</name>
<dbReference type="OrthoDB" id="23664at10239"/>
<dbReference type="EMBL" id="KC292028">
    <property type="protein sequence ID" value="AGM11797.1"/>
    <property type="molecule type" value="Genomic_DNA"/>
</dbReference>
<protein>
    <recommendedName>
        <fullName evidence="7">Portal protein</fullName>
    </recommendedName>
</protein>
<keyword evidence="1" id="KW-0118">Viral capsid assembly</keyword>
<feature type="region of interest" description="Disordered" evidence="4">
    <location>
        <begin position="552"/>
        <end position="571"/>
    </location>
</feature>
<keyword evidence="6" id="KW-1185">Reference proteome</keyword>
<accession>R4TM49</accession>
<keyword evidence="3" id="KW-0231">Viral genome packaging</keyword>
<dbReference type="InterPro" id="IPR006944">
    <property type="entry name" value="Phage/GTA_portal"/>
</dbReference>
<dbReference type="Pfam" id="PF04860">
    <property type="entry name" value="Phage_portal"/>
    <property type="match status" value="1"/>
</dbReference>
<dbReference type="KEGG" id="vg:16193655"/>
<dbReference type="GeneID" id="16193655"/>
<keyword evidence="1" id="KW-1188">Viral release from host cell</keyword>
<sequence>MSRWDQALNWLRNPVSSTVSSGQRSRQEKSGYAPGHEPPRSGDRPQRGLVDRQKQRREQAKREVDRKVGLPPELQREVERRDGQPKPYDAAFLAEIAQHPVAQAYIDTMAQDAATAPWSITQRDERIEVDDTVLADVERTLEDLHPEKSFRDLREMAARNTLKLGDGAWVLHFYSGSQELAEAIPVDTQRLYKVVDEHGITQGYIEVSHRNRAVTNEYALEEVAWFEWSSRPSGVYGQGPVEKGVEVLEVLEELSDKEIKDLEEGMPPGIVSVKEDEDTPMAVDAYENVKDNWELKEGERHRAIVSMGDWQFTPLSPGYQELQFLERNKFWIQALGAVFKVNAPYAGFDFQEGNKAQNQAQAAAYAQRGFRVLLRQMQEAINRQVIWPHLSEDVQFEFETEQTPEEQQAHAEYLQALGDAAEQWDNLGRDVTFRDGSIEVEDGEVDAPEDTGDEGMGGGIFGSTQAGTRKAVDLAAPAGREAVSSPDLEQWREFREDVALLDGQIEDAETGRTFPEHDLAPASTLTVHGLEQRVVEALLSRYDALEWRVRGRDEQHAGGKEQDKSEGDTLTKEQARKADDLLLEAHKSQIWPEDLEAIEKRTWTGDESVPEYVVKNIQEAINRAGAVFSDIESVPDDAVKRLEGILEENLTQPQGWSLDSIVEDMSDAWPGVGKEDLEVVARTETASVLNEAREIGYESMPDSGQAKFYWQGPSDSRTTEACEELKEETNPQYGGTPVSMNELVRLEQEVQEQHFTNLSFRKHTVHPNERHTFVRQVDALVDEGGF</sequence>
<evidence type="ECO:0000313" key="5">
    <source>
        <dbReference type="EMBL" id="AGM11797.1"/>
    </source>
</evidence>
<feature type="region of interest" description="Disordered" evidence="4">
    <location>
        <begin position="1"/>
        <end position="84"/>
    </location>
</feature>
<feature type="compositionally biased region" description="Acidic residues" evidence="4">
    <location>
        <begin position="443"/>
        <end position="453"/>
    </location>
</feature>
<keyword evidence="2" id="KW-1171">Viral genome ejection through host cell envelope</keyword>
<feature type="region of interest" description="Disordered" evidence="4">
    <location>
        <begin position="443"/>
        <end position="464"/>
    </location>
</feature>
<dbReference type="RefSeq" id="YP_008058385.1">
    <property type="nucleotide sequence ID" value="NC_021319.1"/>
</dbReference>
<evidence type="ECO:0008006" key="7">
    <source>
        <dbReference type="Google" id="ProtNLM"/>
    </source>
</evidence>